<evidence type="ECO:0000313" key="1">
    <source>
        <dbReference type="EMBL" id="KAJ8512220.1"/>
    </source>
</evidence>
<dbReference type="Proteomes" id="UP001222027">
    <property type="component" value="Unassembled WGS sequence"/>
</dbReference>
<evidence type="ECO:0000313" key="2">
    <source>
        <dbReference type="Proteomes" id="UP001222027"/>
    </source>
</evidence>
<accession>A0AAV8RYF1</accession>
<keyword evidence="2" id="KW-1185">Reference proteome</keyword>
<dbReference type="EMBL" id="JAQQAF010000001">
    <property type="protein sequence ID" value="KAJ8512220.1"/>
    <property type="molecule type" value="Genomic_DNA"/>
</dbReference>
<name>A0AAV8RYF1_ENSVE</name>
<proteinExistence type="predicted"/>
<reference evidence="1 2" key="1">
    <citation type="submission" date="2022-12" db="EMBL/GenBank/DDBJ databases">
        <title>Chromosome-scale assembly of the Ensete ventricosum genome.</title>
        <authorList>
            <person name="Dussert Y."/>
            <person name="Stocks J."/>
            <person name="Wendawek A."/>
            <person name="Woldeyes F."/>
            <person name="Nichols R.A."/>
            <person name="Borrell J.S."/>
        </authorList>
    </citation>
    <scope>NUCLEOTIDE SEQUENCE [LARGE SCALE GENOMIC DNA]</scope>
    <source>
        <strain evidence="2">cv. Maze</strain>
        <tissue evidence="1">Seeds</tissue>
    </source>
</reference>
<dbReference type="AlphaFoldDB" id="A0AAV8RYF1"/>
<protein>
    <submittedName>
        <fullName evidence="1">Uncharacterized protein</fullName>
    </submittedName>
</protein>
<comment type="caution">
    <text evidence="1">The sequence shown here is derived from an EMBL/GenBank/DDBJ whole genome shotgun (WGS) entry which is preliminary data.</text>
</comment>
<sequence>MKTKIYHLLGYEAWLISLRDGELNFFGPLMWRFHRSVAYQKVKTIIYLLIDPMETGKENIIYWIERTSLKIFSIGPCRICRKLVQILPVSHTLFFQIWTVVKPTSAA</sequence>
<organism evidence="1 2">
    <name type="scientific">Ensete ventricosum</name>
    <name type="common">Abyssinian banana</name>
    <name type="synonym">Musa ensete</name>
    <dbReference type="NCBI Taxonomy" id="4639"/>
    <lineage>
        <taxon>Eukaryota</taxon>
        <taxon>Viridiplantae</taxon>
        <taxon>Streptophyta</taxon>
        <taxon>Embryophyta</taxon>
        <taxon>Tracheophyta</taxon>
        <taxon>Spermatophyta</taxon>
        <taxon>Magnoliopsida</taxon>
        <taxon>Liliopsida</taxon>
        <taxon>Zingiberales</taxon>
        <taxon>Musaceae</taxon>
        <taxon>Ensete</taxon>
    </lineage>
</organism>
<gene>
    <name evidence="1" type="ORF">OPV22_002654</name>
</gene>